<dbReference type="EMBL" id="BAAALT010000185">
    <property type="protein sequence ID" value="GAA1821929.1"/>
    <property type="molecule type" value="Genomic_DNA"/>
</dbReference>
<sequence length="140" mass="15008">MAEPKTTKTDASVAEFLDAVADPARRADARALCELITKATGATPVMWGTAIVGFGSYRYTYASGRKGDWPAVGFSPRRQALTVYLSEGFDGYADLLGKLGPHSIGKSCLYVKRLADVDAKVLTELVRSGYHHLNGTVLAP</sequence>
<keyword evidence="3" id="KW-1185">Reference proteome</keyword>
<dbReference type="Proteomes" id="UP001500218">
    <property type="component" value="Unassembled WGS sequence"/>
</dbReference>
<protein>
    <recommendedName>
        <fullName evidence="1">YdhG-like domain-containing protein</fullName>
    </recommendedName>
</protein>
<name>A0ABN2MDC9_9ACTN</name>
<evidence type="ECO:0000313" key="3">
    <source>
        <dbReference type="Proteomes" id="UP001500218"/>
    </source>
</evidence>
<evidence type="ECO:0000259" key="1">
    <source>
        <dbReference type="Pfam" id="PF08818"/>
    </source>
</evidence>
<feature type="domain" description="YdhG-like" evidence="1">
    <location>
        <begin position="25"/>
        <end position="127"/>
    </location>
</feature>
<dbReference type="Pfam" id="PF08818">
    <property type="entry name" value="DUF1801"/>
    <property type="match status" value="1"/>
</dbReference>
<reference evidence="2 3" key="1">
    <citation type="journal article" date="2019" name="Int. J. Syst. Evol. Microbiol.">
        <title>The Global Catalogue of Microorganisms (GCM) 10K type strain sequencing project: providing services to taxonomists for standard genome sequencing and annotation.</title>
        <authorList>
            <consortium name="The Broad Institute Genomics Platform"/>
            <consortium name="The Broad Institute Genome Sequencing Center for Infectious Disease"/>
            <person name="Wu L."/>
            <person name="Ma J."/>
        </authorList>
    </citation>
    <scope>NUCLEOTIDE SEQUENCE [LARGE SCALE GENOMIC DNA]</scope>
    <source>
        <strain evidence="2 3">JCM 13250</strain>
    </source>
</reference>
<gene>
    <name evidence="2" type="ORF">GCM10009682_47700</name>
</gene>
<evidence type="ECO:0000313" key="2">
    <source>
        <dbReference type="EMBL" id="GAA1821929.1"/>
    </source>
</evidence>
<dbReference type="InterPro" id="IPR014922">
    <property type="entry name" value="YdhG-like"/>
</dbReference>
<organism evidence="2 3">
    <name type="scientific">Luedemannella flava</name>
    <dbReference type="NCBI Taxonomy" id="349316"/>
    <lineage>
        <taxon>Bacteria</taxon>
        <taxon>Bacillati</taxon>
        <taxon>Actinomycetota</taxon>
        <taxon>Actinomycetes</taxon>
        <taxon>Micromonosporales</taxon>
        <taxon>Micromonosporaceae</taxon>
        <taxon>Luedemannella</taxon>
    </lineage>
</organism>
<proteinExistence type="predicted"/>
<comment type="caution">
    <text evidence="2">The sequence shown here is derived from an EMBL/GenBank/DDBJ whole genome shotgun (WGS) entry which is preliminary data.</text>
</comment>
<dbReference type="RefSeq" id="WP_344136555.1">
    <property type="nucleotide sequence ID" value="NZ_BAAALT010000185.1"/>
</dbReference>
<accession>A0ABN2MDC9</accession>